<evidence type="ECO:0000256" key="2">
    <source>
        <dbReference type="ARBA" id="ARBA00022964"/>
    </source>
</evidence>
<protein>
    <recommendedName>
        <fullName evidence="4">Intradiol ring-cleavage dioxygenases domain-containing protein</fullName>
    </recommendedName>
</protein>
<name>A0A8J1UFD3_OWEFU</name>
<keyword evidence="3" id="KW-0560">Oxidoreductase</keyword>
<dbReference type="Gene3D" id="2.60.130.10">
    <property type="entry name" value="Aromatic compound dioxygenase"/>
    <property type="match status" value="1"/>
</dbReference>
<dbReference type="Proteomes" id="UP000749559">
    <property type="component" value="Unassembled WGS sequence"/>
</dbReference>
<evidence type="ECO:0000256" key="1">
    <source>
        <dbReference type="ARBA" id="ARBA00007825"/>
    </source>
</evidence>
<feature type="non-terminal residue" evidence="5">
    <location>
        <position position="1"/>
    </location>
</feature>
<dbReference type="InterPro" id="IPR050770">
    <property type="entry name" value="Intradiol_RC_Dioxygenase"/>
</dbReference>
<proteinExistence type="inferred from homology"/>
<dbReference type="Pfam" id="PF00775">
    <property type="entry name" value="Dioxygenase_C"/>
    <property type="match status" value="1"/>
</dbReference>
<comment type="similarity">
    <text evidence="1">Belongs to the intradiol ring-cleavage dioxygenase family.</text>
</comment>
<evidence type="ECO:0000259" key="4">
    <source>
        <dbReference type="Pfam" id="PF00775"/>
    </source>
</evidence>
<dbReference type="SUPFAM" id="SSF49482">
    <property type="entry name" value="Aromatic compound dioxygenase"/>
    <property type="match status" value="1"/>
</dbReference>
<dbReference type="PANTHER" id="PTHR33711">
    <property type="entry name" value="DIOXYGENASE, PUTATIVE (AFU_ORTHOLOGUE AFUA_2G02910)-RELATED"/>
    <property type="match status" value="1"/>
</dbReference>
<keyword evidence="2" id="KW-0223">Dioxygenase</keyword>
<accession>A0A8J1UFD3</accession>
<dbReference type="InterPro" id="IPR015889">
    <property type="entry name" value="Intradiol_dOase_core"/>
</dbReference>
<dbReference type="PANTHER" id="PTHR33711:SF10">
    <property type="entry name" value="INTRADIOL RING-CLEAVAGE DIOXYGENASES DOMAIN-CONTAINING PROTEIN"/>
    <property type="match status" value="1"/>
</dbReference>
<evidence type="ECO:0000313" key="6">
    <source>
        <dbReference type="Proteomes" id="UP000749559"/>
    </source>
</evidence>
<organism evidence="5 6">
    <name type="scientific">Owenia fusiformis</name>
    <name type="common">Polychaete worm</name>
    <dbReference type="NCBI Taxonomy" id="6347"/>
    <lineage>
        <taxon>Eukaryota</taxon>
        <taxon>Metazoa</taxon>
        <taxon>Spiralia</taxon>
        <taxon>Lophotrochozoa</taxon>
        <taxon>Annelida</taxon>
        <taxon>Polychaeta</taxon>
        <taxon>Sedentaria</taxon>
        <taxon>Canalipalpata</taxon>
        <taxon>Sabellida</taxon>
        <taxon>Oweniida</taxon>
        <taxon>Oweniidae</taxon>
        <taxon>Owenia</taxon>
    </lineage>
</organism>
<gene>
    <name evidence="5" type="ORF">OFUS_LOCUS7377</name>
</gene>
<comment type="caution">
    <text evidence="5">The sequence shown here is derived from an EMBL/GenBank/DDBJ whole genome shotgun (WGS) entry which is preliminary data.</text>
</comment>
<evidence type="ECO:0000256" key="3">
    <source>
        <dbReference type="ARBA" id="ARBA00023002"/>
    </source>
</evidence>
<evidence type="ECO:0000313" key="5">
    <source>
        <dbReference type="EMBL" id="CAH1780723.1"/>
    </source>
</evidence>
<reference evidence="5" key="1">
    <citation type="submission" date="2022-03" db="EMBL/GenBank/DDBJ databases">
        <authorList>
            <person name="Martin C."/>
        </authorList>
    </citation>
    <scope>NUCLEOTIDE SEQUENCE</scope>
</reference>
<dbReference type="GO" id="GO:0008199">
    <property type="term" value="F:ferric iron binding"/>
    <property type="evidence" value="ECO:0007669"/>
    <property type="project" value="InterPro"/>
</dbReference>
<sequence length="179" mass="20593">FTTSAQYCEPTTEDVLGPFYKPDTSKNDHICMRYQNHTFLPKITMTGHIKNVDCEPVNGVKVEIWQTDDEGKYHNDQTCRGYVVSENNGSFSFETIHPGRYKLGDHFRPSHIHMLFTKPGYHNLITQIYFEGDQYLGENDGCPPAICHSDDQRRIIGLKKVLSSKNFEGTFEVVLENRI</sequence>
<dbReference type="GO" id="GO:0016702">
    <property type="term" value="F:oxidoreductase activity, acting on single donors with incorporation of molecular oxygen, incorporation of two atoms of oxygen"/>
    <property type="evidence" value="ECO:0007669"/>
    <property type="project" value="InterPro"/>
</dbReference>
<dbReference type="AlphaFoldDB" id="A0A8J1UFD3"/>
<dbReference type="InterPro" id="IPR000627">
    <property type="entry name" value="Intradiol_dOase_C"/>
</dbReference>
<keyword evidence="6" id="KW-1185">Reference proteome</keyword>
<dbReference type="EMBL" id="CAIIXF020000004">
    <property type="protein sequence ID" value="CAH1780723.1"/>
    <property type="molecule type" value="Genomic_DNA"/>
</dbReference>
<dbReference type="OrthoDB" id="45055at2759"/>
<feature type="domain" description="Intradiol ring-cleavage dioxygenases" evidence="4">
    <location>
        <begin position="17"/>
        <end position="176"/>
    </location>
</feature>